<accession>A0AA39XWY0</accession>
<name>A0AA39XWY0_9PEZI</name>
<dbReference type="EMBL" id="JAULSV010000006">
    <property type="protein sequence ID" value="KAK0641777.1"/>
    <property type="molecule type" value="Genomic_DNA"/>
</dbReference>
<comment type="caution">
    <text evidence="1">The sequence shown here is derived from an EMBL/GenBank/DDBJ whole genome shotgun (WGS) entry which is preliminary data.</text>
</comment>
<organism evidence="1 2">
    <name type="scientific">Cercophora newfieldiana</name>
    <dbReference type="NCBI Taxonomy" id="92897"/>
    <lineage>
        <taxon>Eukaryota</taxon>
        <taxon>Fungi</taxon>
        <taxon>Dikarya</taxon>
        <taxon>Ascomycota</taxon>
        <taxon>Pezizomycotina</taxon>
        <taxon>Sordariomycetes</taxon>
        <taxon>Sordariomycetidae</taxon>
        <taxon>Sordariales</taxon>
        <taxon>Lasiosphaeriaceae</taxon>
        <taxon>Cercophora</taxon>
    </lineage>
</organism>
<protein>
    <submittedName>
        <fullName evidence="1">Uncharacterized protein</fullName>
    </submittedName>
</protein>
<sequence>MSTHKQAQCHYPNGSAAPGDFPCDPDAKDSACCGGTLGSSCYTNKLCWGPDGNVARGSCTSQNWLSPECAAFCMSANAGGHDLIPCANITKTDTSYCCDGNSNCMWVPPFFEVG</sequence>
<keyword evidence="2" id="KW-1185">Reference proteome</keyword>
<evidence type="ECO:0000313" key="1">
    <source>
        <dbReference type="EMBL" id="KAK0641777.1"/>
    </source>
</evidence>
<gene>
    <name evidence="1" type="ORF">B0T16DRAFT_420519</name>
</gene>
<dbReference type="AlphaFoldDB" id="A0AA39XWY0"/>
<reference evidence="1" key="1">
    <citation type="submission" date="2023-06" db="EMBL/GenBank/DDBJ databases">
        <title>Genome-scale phylogeny and comparative genomics of the fungal order Sordariales.</title>
        <authorList>
            <consortium name="Lawrence Berkeley National Laboratory"/>
            <person name="Hensen N."/>
            <person name="Bonometti L."/>
            <person name="Westerberg I."/>
            <person name="Brannstrom I.O."/>
            <person name="Guillou S."/>
            <person name="Cros-Aarteil S."/>
            <person name="Calhoun S."/>
            <person name="Haridas S."/>
            <person name="Kuo A."/>
            <person name="Mondo S."/>
            <person name="Pangilinan J."/>
            <person name="Riley R."/>
            <person name="Labutti K."/>
            <person name="Andreopoulos B."/>
            <person name="Lipzen A."/>
            <person name="Chen C."/>
            <person name="Yanf M."/>
            <person name="Daum C."/>
            <person name="Ng V."/>
            <person name="Clum A."/>
            <person name="Steindorff A."/>
            <person name="Ohm R."/>
            <person name="Martin F."/>
            <person name="Silar P."/>
            <person name="Natvig D."/>
            <person name="Lalanne C."/>
            <person name="Gautier V."/>
            <person name="Ament-Velasquez S.L."/>
            <person name="Kruys A."/>
            <person name="Hutchinson M.I."/>
            <person name="Powell A.J."/>
            <person name="Barry K."/>
            <person name="Miller A.N."/>
            <person name="Grigoriev I.V."/>
            <person name="Debuchy R."/>
            <person name="Gladieux P."/>
            <person name="Thoren M.H."/>
            <person name="Johannesson H."/>
        </authorList>
    </citation>
    <scope>NUCLEOTIDE SEQUENCE</scope>
    <source>
        <strain evidence="1">SMH2532-1</strain>
    </source>
</reference>
<proteinExistence type="predicted"/>
<evidence type="ECO:0000313" key="2">
    <source>
        <dbReference type="Proteomes" id="UP001174936"/>
    </source>
</evidence>
<dbReference type="Proteomes" id="UP001174936">
    <property type="component" value="Unassembled WGS sequence"/>
</dbReference>